<dbReference type="RefSeq" id="XP_066674494.1">
    <property type="nucleotide sequence ID" value="XM_066804721.1"/>
</dbReference>
<sequence>MSGSYIASESQRDDGGGIYESGSGESLLLANAYRPCIQLFTDIVGCLSDQASLDPPIITSLQRSRDSLKLWAHGSRRARVGTFRLLVNICRTLLKRLLILVTEDRQPIASQSAVEVGIAIERLRTQIERDIQDSDSDTTSEGFFDNASDPSNIAEDLKTDVRCLQDLGYRFQEKAIRQRSTIHRRTSTQTPQASETPTKYDTPYSV</sequence>
<gene>
    <name evidence="2" type="ORF">PG997_000406</name>
</gene>
<evidence type="ECO:0000256" key="1">
    <source>
        <dbReference type="SAM" id="MobiDB-lite"/>
    </source>
</evidence>
<accession>A0ABR1XAN8</accession>
<feature type="compositionally biased region" description="Polar residues" evidence="1">
    <location>
        <begin position="187"/>
        <end position="206"/>
    </location>
</feature>
<name>A0ABR1XAN8_9PEZI</name>
<evidence type="ECO:0000313" key="2">
    <source>
        <dbReference type="EMBL" id="KAK8093721.1"/>
    </source>
</evidence>
<feature type="region of interest" description="Disordered" evidence="1">
    <location>
        <begin position="180"/>
        <end position="206"/>
    </location>
</feature>
<dbReference type="Proteomes" id="UP001433268">
    <property type="component" value="Unassembled WGS sequence"/>
</dbReference>
<reference evidence="2 3" key="1">
    <citation type="submission" date="2023-01" db="EMBL/GenBank/DDBJ databases">
        <title>Analysis of 21 Apiospora genomes using comparative genomics revels a genus with tremendous synthesis potential of carbohydrate active enzymes and secondary metabolites.</title>
        <authorList>
            <person name="Sorensen T."/>
        </authorList>
    </citation>
    <scope>NUCLEOTIDE SEQUENCE [LARGE SCALE GENOMIC DNA]</scope>
    <source>
        <strain evidence="2 3">CBS 114990</strain>
    </source>
</reference>
<evidence type="ECO:0000313" key="3">
    <source>
        <dbReference type="Proteomes" id="UP001433268"/>
    </source>
</evidence>
<dbReference type="GeneID" id="92037781"/>
<dbReference type="EMBL" id="JAQQWN010000002">
    <property type="protein sequence ID" value="KAK8093721.1"/>
    <property type="molecule type" value="Genomic_DNA"/>
</dbReference>
<proteinExistence type="predicted"/>
<comment type="caution">
    <text evidence="2">The sequence shown here is derived from an EMBL/GenBank/DDBJ whole genome shotgun (WGS) entry which is preliminary data.</text>
</comment>
<organism evidence="2 3">
    <name type="scientific">Apiospora hydei</name>
    <dbReference type="NCBI Taxonomy" id="1337664"/>
    <lineage>
        <taxon>Eukaryota</taxon>
        <taxon>Fungi</taxon>
        <taxon>Dikarya</taxon>
        <taxon>Ascomycota</taxon>
        <taxon>Pezizomycotina</taxon>
        <taxon>Sordariomycetes</taxon>
        <taxon>Xylariomycetidae</taxon>
        <taxon>Amphisphaeriales</taxon>
        <taxon>Apiosporaceae</taxon>
        <taxon>Apiospora</taxon>
    </lineage>
</organism>
<protein>
    <submittedName>
        <fullName evidence="2">Uncharacterized protein</fullName>
    </submittedName>
</protein>
<keyword evidence="3" id="KW-1185">Reference proteome</keyword>